<dbReference type="SMART" id="SM00582">
    <property type="entry name" value="RPR"/>
    <property type="match status" value="1"/>
</dbReference>
<dbReference type="SUPFAM" id="SSF63748">
    <property type="entry name" value="Tudor/PWWP/MBT"/>
    <property type="match status" value="1"/>
</dbReference>
<dbReference type="InterPro" id="IPR000313">
    <property type="entry name" value="PWWP_dom"/>
</dbReference>
<feature type="compositionally biased region" description="Polar residues" evidence="8">
    <location>
        <begin position="1114"/>
        <end position="1126"/>
    </location>
</feature>
<dbReference type="GO" id="GO:0009908">
    <property type="term" value="P:flower development"/>
    <property type="evidence" value="ECO:0007669"/>
    <property type="project" value="UniProtKB-KW"/>
</dbReference>
<dbReference type="PROSITE" id="PS50812">
    <property type="entry name" value="PWWP"/>
    <property type="match status" value="1"/>
</dbReference>
<feature type="region of interest" description="Disordered" evidence="8">
    <location>
        <begin position="1195"/>
        <end position="1279"/>
    </location>
</feature>
<dbReference type="FunFam" id="1.25.40.90:FF:000037">
    <property type="entry name" value="Enhancer of ag-4 2"/>
    <property type="match status" value="1"/>
</dbReference>
<dbReference type="Pfam" id="PF04818">
    <property type="entry name" value="CID"/>
    <property type="match status" value="1"/>
</dbReference>
<feature type="compositionally biased region" description="Pro residues" evidence="8">
    <location>
        <begin position="1200"/>
        <end position="1266"/>
    </location>
</feature>
<dbReference type="InterPro" id="IPR006569">
    <property type="entry name" value="CID_dom"/>
</dbReference>
<feature type="region of interest" description="Disordered" evidence="8">
    <location>
        <begin position="518"/>
        <end position="548"/>
    </location>
</feature>
<feature type="compositionally biased region" description="Polar residues" evidence="8">
    <location>
        <begin position="644"/>
        <end position="653"/>
    </location>
</feature>
<evidence type="ECO:0000256" key="1">
    <source>
        <dbReference type="ARBA" id="ARBA00004123"/>
    </source>
</evidence>
<feature type="compositionally biased region" description="Basic and acidic residues" evidence="8">
    <location>
        <begin position="127"/>
        <end position="141"/>
    </location>
</feature>
<dbReference type="GO" id="GO:0006397">
    <property type="term" value="P:mRNA processing"/>
    <property type="evidence" value="ECO:0007669"/>
    <property type="project" value="UniProtKB-KW"/>
</dbReference>
<evidence type="ECO:0000256" key="6">
    <source>
        <dbReference type="ARBA" id="ARBA00023163"/>
    </source>
</evidence>
<feature type="compositionally biased region" description="Basic and acidic residues" evidence="8">
    <location>
        <begin position="654"/>
        <end position="669"/>
    </location>
</feature>
<feature type="compositionally biased region" description="Basic and acidic residues" evidence="8">
    <location>
        <begin position="195"/>
        <end position="210"/>
    </location>
</feature>
<keyword evidence="12" id="KW-1185">Reference proteome</keyword>
<dbReference type="Gene3D" id="1.25.40.90">
    <property type="match status" value="1"/>
</dbReference>
<feature type="region of interest" description="Disordered" evidence="8">
    <location>
        <begin position="127"/>
        <end position="210"/>
    </location>
</feature>
<evidence type="ECO:0000256" key="4">
    <source>
        <dbReference type="ARBA" id="ARBA00023015"/>
    </source>
</evidence>
<dbReference type="SMART" id="SM00293">
    <property type="entry name" value="PWWP"/>
    <property type="match status" value="1"/>
</dbReference>
<feature type="compositionally biased region" description="Acidic residues" evidence="8">
    <location>
        <begin position="142"/>
        <end position="158"/>
    </location>
</feature>
<evidence type="ECO:0000256" key="5">
    <source>
        <dbReference type="ARBA" id="ARBA00023089"/>
    </source>
</evidence>
<dbReference type="PANTHER" id="PTHR12550:SF70">
    <property type="entry name" value="JIL-1 ANCHORING AND STABILIZING PROTEIN, ISOFORM A"/>
    <property type="match status" value="1"/>
</dbReference>
<dbReference type="Pfam" id="PF00855">
    <property type="entry name" value="PWWP"/>
    <property type="match status" value="1"/>
</dbReference>
<feature type="region of interest" description="Disordered" evidence="8">
    <location>
        <begin position="308"/>
        <end position="410"/>
    </location>
</feature>
<comment type="subcellular location">
    <subcellularLocation>
        <location evidence="1">Nucleus</location>
    </subcellularLocation>
</comment>
<keyword evidence="7" id="KW-0539">Nucleus</keyword>
<dbReference type="PROSITE" id="PS51391">
    <property type="entry name" value="CID"/>
    <property type="match status" value="1"/>
</dbReference>
<feature type="region of interest" description="Disordered" evidence="8">
    <location>
        <begin position="1449"/>
        <end position="1504"/>
    </location>
</feature>
<evidence type="ECO:0000256" key="7">
    <source>
        <dbReference type="ARBA" id="ARBA00023242"/>
    </source>
</evidence>
<keyword evidence="4" id="KW-0805">Transcription regulation</keyword>
<feature type="domain" description="CID" evidence="10">
    <location>
        <begin position="909"/>
        <end position="1050"/>
    </location>
</feature>
<reference evidence="11" key="2">
    <citation type="submission" date="2023-04" db="EMBL/GenBank/DDBJ databases">
        <authorList>
            <person name="Bruccoleri R.E."/>
            <person name="Oakeley E.J."/>
            <person name="Faust A.-M."/>
            <person name="Dessus-Babus S."/>
            <person name="Altorfer M."/>
            <person name="Burckhardt D."/>
            <person name="Oertli M."/>
            <person name="Naumann U."/>
            <person name="Petersen F."/>
            <person name="Wong J."/>
        </authorList>
    </citation>
    <scope>NUCLEOTIDE SEQUENCE</scope>
    <source>
        <strain evidence="11">GSM-AAB239-AS_SAM_17_03QT</strain>
        <tissue evidence="11">Leaf</tissue>
    </source>
</reference>
<evidence type="ECO:0000256" key="2">
    <source>
        <dbReference type="ARBA" id="ARBA00022473"/>
    </source>
</evidence>
<feature type="region of interest" description="Disordered" evidence="8">
    <location>
        <begin position="1114"/>
        <end position="1145"/>
    </location>
</feature>
<reference evidence="11" key="1">
    <citation type="journal article" date="2023" name="GigaByte">
        <title>Genome assembly of the bearded iris, Iris pallida Lam.</title>
        <authorList>
            <person name="Bruccoleri R.E."/>
            <person name="Oakeley E.J."/>
            <person name="Faust A.M.E."/>
            <person name="Altorfer M."/>
            <person name="Dessus-Babus S."/>
            <person name="Burckhardt D."/>
            <person name="Oertli M."/>
            <person name="Naumann U."/>
            <person name="Petersen F."/>
            <person name="Wong J."/>
        </authorList>
    </citation>
    <scope>NUCLEOTIDE SEQUENCE</scope>
    <source>
        <strain evidence="11">GSM-AAB239-AS_SAM_17_03QT</strain>
    </source>
</reference>
<feature type="domain" description="PWWP" evidence="9">
    <location>
        <begin position="20"/>
        <end position="77"/>
    </location>
</feature>
<dbReference type="EMBL" id="JANAVB010016195">
    <property type="protein sequence ID" value="KAJ6832217.1"/>
    <property type="molecule type" value="Genomic_DNA"/>
</dbReference>
<sequence>MAPGRKRGGNKGKAKDQLTMGDLVLAKVKGYPWWPAQVSNPKDWDRLPDPRKHFVEFFGTGEIAFVAPADIQLFTNESKSKVLGRRQGKSFKHFSEAVEEICEAFEELQQESSGGLGKTIDPSEAAIEDREQQETHDKSCSEDIEEKFEEENTDECSGDDLHALQHYPQNRKGTATVAKSRGSHGMESPVSSDGNKNKESSDCGRMPKKEKNPIVKLFSGTTSPTPEINEEGGAATLPNGSTACGKQAYCTSEVHADIDGDQQRCTGNLSIDVENADDVHNLEEKNKDTEIDVVHEPKLKADSRLKVKKSHIPHNQTKNTSTKEKKQLGDGGNCITVSNGAEVSAENSRRSSRGTNIGKSLKSLERSKTVSSEKVATHGVQNKGKSNTSNAKMTERLSSEKVSHEVQNKGKDSHLLNIKHKMSKAEDSRPAKRSKIAEEVETVNKISRKSDSSHLIFKDEGDKAVKAKSFPVSGKAEIHMTSSREIQHERSHIAVNEVVLPLSKRRHWALESTSVSATKNATRKTGRSPGLVKDSLSTSDNDRSPITHVHSRRRSFRFDDDDDDVHRTPVHTASASILISTHSNGQVVESCRDKTINTNNAVTVNQQFKGDDTHLSDQTLPVKEDYDAPYLNSLESKEIKIDNDTGSQVFQSPKKQETQKSSIKDEKSTVDSPKISVDLGRTSKSTEHKSIKSQVRSSASLPLKKVEVSSSKFSLQDSEIPNHTHNQVTTLKDKSSSTPEKMNLKAKSNSEISGIMENRSNINFSAEPNIEKDALSDKRSDAVNDDKVVKLSISSKLSDTEKSMKNLIAAAQAKRKVAQSLSHLHDNAAPTVTTQPMVSGRTPSPAVHPISIDNSFNSDGKVLCPTSFASPSAPCRQLTATNRIDNEEYGSKVSPAYRQFGGSLSGGTEAAIARDALEGMLETLSRTKESIGRATRLAINCAKYGIASEVVELLIWKLESEPSLHRRIDLFFLVDSITQCSHSHKGIAGASYIPTVQAALPRLLGAAAPPGAGAQENRRQCLKVLRLWLERKILPEALLRRYMDDIEVPNDDLNAGCFLRRPSRAERSVDDPIREMEGMFVDEYGSNATIQLPGLLTITSNMFEVEDEDGLSTDICNKTGKQSQDAADSISEEQDNSGLSTGDRYPLSLEVVDGEQMDDMATSLKDKNVILRNGSLEMGYRYQKLSTTMQSQFDIQNEFPPLPPGPPPLPLDSPPPPLPLDSPSPPPPLPSSPPPSPPPPPPPPSSPPLSPSPPPPPPPPLPPWLPPLQSLPNPPLPASPPPSLYVSAAHNYCRDPSGNQLQITGNAFHGLGNSALKSDMVLQQHASFATTGNCNTQATPGFTSHRPFEYGRNDMYPASQASNTIQQFQQGSGSFHQRPYCPLPAQAPSSHPLPTAQPAPNHFPYVKPIAQQNIQQPYNPYTLPSHPDSRRQYGVDEQWLAHTSEISPDNQQNAWVGGRRGQQSSGTPFGKEGYLRPTMERPSSHSMAFQHPQAASMPSGTSVPGHRYPQMLPCKPDCPALNCWRPI</sequence>
<keyword evidence="3" id="KW-0507">mRNA processing</keyword>
<keyword evidence="2" id="KW-0217">Developmental protein</keyword>
<dbReference type="GO" id="GO:0005634">
    <property type="term" value="C:nucleus"/>
    <property type="evidence" value="ECO:0007669"/>
    <property type="project" value="UniProtKB-SubCell"/>
</dbReference>
<evidence type="ECO:0000256" key="3">
    <source>
        <dbReference type="ARBA" id="ARBA00022664"/>
    </source>
</evidence>
<feature type="compositionally biased region" description="Polar residues" evidence="8">
    <location>
        <begin position="708"/>
        <end position="747"/>
    </location>
</feature>
<evidence type="ECO:0000313" key="11">
    <source>
        <dbReference type="EMBL" id="KAJ6832217.1"/>
    </source>
</evidence>
<organism evidence="11 12">
    <name type="scientific">Iris pallida</name>
    <name type="common">Sweet iris</name>
    <dbReference type="NCBI Taxonomy" id="29817"/>
    <lineage>
        <taxon>Eukaryota</taxon>
        <taxon>Viridiplantae</taxon>
        <taxon>Streptophyta</taxon>
        <taxon>Embryophyta</taxon>
        <taxon>Tracheophyta</taxon>
        <taxon>Spermatophyta</taxon>
        <taxon>Magnoliopsida</taxon>
        <taxon>Liliopsida</taxon>
        <taxon>Asparagales</taxon>
        <taxon>Iridaceae</taxon>
        <taxon>Iridoideae</taxon>
        <taxon>Irideae</taxon>
        <taxon>Iris</taxon>
    </lineage>
</organism>
<accession>A0AAX6GV64</accession>
<dbReference type="Gene3D" id="2.30.30.140">
    <property type="match status" value="1"/>
</dbReference>
<protein>
    <submittedName>
        <fullName evidence="11">ENHANCER OF AG-4 protein 2-like isoform X1</fullName>
    </submittedName>
</protein>
<evidence type="ECO:0000259" key="9">
    <source>
        <dbReference type="PROSITE" id="PS50812"/>
    </source>
</evidence>
<gene>
    <name evidence="11" type="ORF">M6B38_343615</name>
</gene>
<evidence type="ECO:0000313" key="12">
    <source>
        <dbReference type="Proteomes" id="UP001140949"/>
    </source>
</evidence>
<dbReference type="Proteomes" id="UP001140949">
    <property type="component" value="Unassembled WGS sequence"/>
</dbReference>
<proteinExistence type="predicted"/>
<dbReference type="InterPro" id="IPR008942">
    <property type="entry name" value="ENTH_VHS"/>
</dbReference>
<keyword evidence="5" id="KW-0287">Flowering</keyword>
<comment type="caution">
    <text evidence="11">The sequence shown here is derived from an EMBL/GenBank/DDBJ whole genome shotgun (WGS) entry which is preliminary data.</text>
</comment>
<evidence type="ECO:0000259" key="10">
    <source>
        <dbReference type="PROSITE" id="PS51391"/>
    </source>
</evidence>
<evidence type="ECO:0000256" key="8">
    <source>
        <dbReference type="SAM" id="MobiDB-lite"/>
    </source>
</evidence>
<feature type="compositionally biased region" description="Polar residues" evidence="8">
    <location>
        <begin position="369"/>
        <end position="392"/>
    </location>
</feature>
<name>A0AAX6GV64_IRIPA</name>
<dbReference type="PRINTS" id="PR01217">
    <property type="entry name" value="PRICHEXTENSN"/>
</dbReference>
<feature type="compositionally biased region" description="Basic and acidic residues" evidence="8">
    <location>
        <begin position="393"/>
        <end position="410"/>
    </location>
</feature>
<dbReference type="PANTHER" id="PTHR12550">
    <property type="entry name" value="HEPATOMA-DERIVED GROWTH FACTOR-RELATED"/>
    <property type="match status" value="1"/>
</dbReference>
<keyword evidence="6" id="KW-0804">Transcription</keyword>
<feature type="region of interest" description="Disordered" evidence="8">
    <location>
        <begin position="638"/>
        <end position="747"/>
    </location>
</feature>